<dbReference type="EMBL" id="CEKZ01000003">
    <property type="protein sequence ID" value="CEQ04422.1"/>
    <property type="molecule type" value="Genomic_DNA"/>
</dbReference>
<feature type="transmembrane region" description="Helical" evidence="1">
    <location>
        <begin position="100"/>
        <end position="118"/>
    </location>
</feature>
<dbReference type="Pfam" id="PF06166">
    <property type="entry name" value="DUF979"/>
    <property type="match status" value="1"/>
</dbReference>
<dbReference type="AlphaFoldDB" id="A0A0C7Q236"/>
<feature type="transmembrane region" description="Helical" evidence="1">
    <location>
        <begin position="287"/>
        <end position="305"/>
    </location>
</feature>
<dbReference type="OrthoDB" id="1689651at2"/>
<dbReference type="InterPro" id="IPR009323">
    <property type="entry name" value="DUF979"/>
</dbReference>
<evidence type="ECO:0000313" key="2">
    <source>
        <dbReference type="EMBL" id="CEQ04422.1"/>
    </source>
</evidence>
<feature type="transmembrane region" description="Helical" evidence="1">
    <location>
        <begin position="6"/>
        <end position="24"/>
    </location>
</feature>
<feature type="transmembrane region" description="Helical" evidence="1">
    <location>
        <begin position="163"/>
        <end position="187"/>
    </location>
</feature>
<dbReference type="Proteomes" id="UP000049127">
    <property type="component" value="Unassembled WGS sequence"/>
</dbReference>
<feature type="transmembrane region" description="Helical" evidence="1">
    <location>
        <begin position="221"/>
        <end position="241"/>
    </location>
</feature>
<protein>
    <submittedName>
        <fullName evidence="2">Permease</fullName>
    </submittedName>
</protein>
<gene>
    <name evidence="2" type="ORF">R28058_21551</name>
</gene>
<keyword evidence="1" id="KW-0472">Membrane</keyword>
<keyword evidence="1" id="KW-1133">Transmembrane helix</keyword>
<feature type="transmembrane region" description="Helical" evidence="1">
    <location>
        <begin position="36"/>
        <end position="55"/>
    </location>
</feature>
<accession>A0A0C7Q236</accession>
<feature type="transmembrane region" description="Helical" evidence="1">
    <location>
        <begin position="124"/>
        <end position="142"/>
    </location>
</feature>
<reference evidence="2 3" key="1">
    <citation type="submission" date="2015-01" db="EMBL/GenBank/DDBJ databases">
        <authorList>
            <person name="Aslett A.Martin."/>
            <person name="De Silva Nishadi"/>
        </authorList>
    </citation>
    <scope>NUCLEOTIDE SEQUENCE [LARGE SCALE GENOMIC DNA]</scope>
    <source>
        <strain evidence="2 3">R28058</strain>
    </source>
</reference>
<evidence type="ECO:0000313" key="3">
    <source>
        <dbReference type="Proteomes" id="UP000049127"/>
    </source>
</evidence>
<feature type="transmembrane region" description="Helical" evidence="1">
    <location>
        <begin position="247"/>
        <end position="275"/>
    </location>
</feature>
<dbReference type="RefSeq" id="WP_055336228.1">
    <property type="nucleotide sequence ID" value="NZ_CDNF01000014.1"/>
</dbReference>
<feature type="transmembrane region" description="Helical" evidence="1">
    <location>
        <begin position="199"/>
        <end position="216"/>
    </location>
</feature>
<evidence type="ECO:0000256" key="1">
    <source>
        <dbReference type="SAM" id="Phobius"/>
    </source>
</evidence>
<proteinExistence type="predicted"/>
<keyword evidence="1" id="KW-0812">Transmembrane</keyword>
<name>A0A0C7Q236_PARSO</name>
<sequence length="306" mass="32174">MTTKDIIMEIIYIACALMAAYVGFRALKDEGQKNKVGTAVFWFSLAAVLGLGNFIPSEISGVLVVLMTIPPILNKVAPGINKVVPEEYKRKMADKIGNKIFIPALSMGVLALIFGITLPELGALVGMGFGILVSAIIILIMSKDKLTSIPTEGKKLLESVGPLSILPQLLASLGAIFAAAGVGDVIAGMVSNVVPEGNITVAIIIYAVAMALFTMIMGNAFAAFSVITIGIGIPFILAYGLDPNVVGMIGLTSGYCGTLMTPMAANFNIVPVAILEMKDKYGVIKKQLPIALVMLVAQIILMRVMG</sequence>
<organism evidence="2 3">
    <name type="scientific">Paraclostridium sordellii</name>
    <name type="common">Clostridium sordellii</name>
    <dbReference type="NCBI Taxonomy" id="1505"/>
    <lineage>
        <taxon>Bacteria</taxon>
        <taxon>Bacillati</taxon>
        <taxon>Bacillota</taxon>
        <taxon>Clostridia</taxon>
        <taxon>Peptostreptococcales</taxon>
        <taxon>Peptostreptococcaceae</taxon>
        <taxon>Paraclostridium</taxon>
    </lineage>
</organism>